<dbReference type="RefSeq" id="WP_271431546.1">
    <property type="nucleotide sequence ID" value="NZ_JAQIOY010000002.1"/>
</dbReference>
<gene>
    <name evidence="1" type="ORF">PFY00_05565</name>
</gene>
<comment type="caution">
    <text evidence="1">The sequence shown here is derived from an EMBL/GenBank/DDBJ whole genome shotgun (WGS) entry which is preliminary data.</text>
</comment>
<name>A0ABT4XQF2_9RHOB</name>
<sequence length="70" mass="7799">MNDLQARLLSAHEDDDRSALIALYIEAADQAASVEACYFYLTHAYVFALELGDPRAADLRDRLRAAGREV</sequence>
<proteinExistence type="predicted"/>
<dbReference type="Proteomes" id="UP001210720">
    <property type="component" value="Unassembled WGS sequence"/>
</dbReference>
<organism evidence="1 2">
    <name type="scientific">Thalassococcus lentus</name>
    <dbReference type="NCBI Taxonomy" id="1210524"/>
    <lineage>
        <taxon>Bacteria</taxon>
        <taxon>Pseudomonadati</taxon>
        <taxon>Pseudomonadota</taxon>
        <taxon>Alphaproteobacteria</taxon>
        <taxon>Rhodobacterales</taxon>
        <taxon>Roseobacteraceae</taxon>
        <taxon>Thalassococcus</taxon>
    </lineage>
</organism>
<accession>A0ABT4XQF2</accession>
<evidence type="ECO:0000313" key="1">
    <source>
        <dbReference type="EMBL" id="MDA7424184.1"/>
    </source>
</evidence>
<keyword evidence="2" id="KW-1185">Reference proteome</keyword>
<reference evidence="1 2" key="1">
    <citation type="submission" date="2023-01" db="EMBL/GenBank/DDBJ databases">
        <title>Thalassococcus onchidii sp. nov., isolated from a marine invertebrate from the South China Sea.</title>
        <authorList>
            <person name="Xu S."/>
            <person name="Liu Z."/>
            <person name="Xu Y."/>
        </authorList>
    </citation>
    <scope>NUCLEOTIDE SEQUENCE [LARGE SCALE GENOMIC DNA]</scope>
    <source>
        <strain evidence="1 2">KCTC 32084</strain>
    </source>
</reference>
<protein>
    <submittedName>
        <fullName evidence="1">Uncharacterized protein</fullName>
    </submittedName>
</protein>
<evidence type="ECO:0000313" key="2">
    <source>
        <dbReference type="Proteomes" id="UP001210720"/>
    </source>
</evidence>
<dbReference type="EMBL" id="JAQIOY010000002">
    <property type="protein sequence ID" value="MDA7424184.1"/>
    <property type="molecule type" value="Genomic_DNA"/>
</dbReference>